<accession>A0ABN6ESX7</accession>
<dbReference type="SUPFAM" id="SSF51182">
    <property type="entry name" value="RmlC-like cupins"/>
    <property type="match status" value="1"/>
</dbReference>
<feature type="domain" description="HTH araC/xylS-type" evidence="4">
    <location>
        <begin position="186"/>
        <end position="283"/>
    </location>
</feature>
<dbReference type="InterPro" id="IPR011051">
    <property type="entry name" value="RmlC_Cupin_sf"/>
</dbReference>
<dbReference type="SUPFAM" id="SSF46689">
    <property type="entry name" value="Homeodomain-like"/>
    <property type="match status" value="1"/>
</dbReference>
<keyword evidence="6" id="KW-1185">Reference proteome</keyword>
<dbReference type="InterPro" id="IPR018062">
    <property type="entry name" value="HTH_AraC-typ_CS"/>
</dbReference>
<proteinExistence type="predicted"/>
<dbReference type="InterPro" id="IPR009057">
    <property type="entry name" value="Homeodomain-like_sf"/>
</dbReference>
<dbReference type="SMART" id="SM00342">
    <property type="entry name" value="HTH_ARAC"/>
    <property type="match status" value="1"/>
</dbReference>
<gene>
    <name evidence="5" type="ORF">PSDVSF_27030</name>
</gene>
<dbReference type="InterPro" id="IPR009594">
    <property type="entry name" value="Tscrpt_reg_HTH_AraC_N"/>
</dbReference>
<evidence type="ECO:0000256" key="2">
    <source>
        <dbReference type="ARBA" id="ARBA00023125"/>
    </source>
</evidence>
<keyword evidence="1" id="KW-0805">Transcription regulation</keyword>
<protein>
    <recommendedName>
        <fullName evidence="4">HTH araC/xylS-type domain-containing protein</fullName>
    </recommendedName>
</protein>
<dbReference type="PANTHER" id="PTHR47894:SF4">
    <property type="entry name" value="HTH-TYPE TRANSCRIPTIONAL REGULATOR GADX"/>
    <property type="match status" value="1"/>
</dbReference>
<evidence type="ECO:0000313" key="6">
    <source>
        <dbReference type="Proteomes" id="UP001053296"/>
    </source>
</evidence>
<dbReference type="PANTHER" id="PTHR47894">
    <property type="entry name" value="HTH-TYPE TRANSCRIPTIONAL REGULATOR GADX"/>
    <property type="match status" value="1"/>
</dbReference>
<dbReference type="InterPro" id="IPR020449">
    <property type="entry name" value="Tscrpt_reg_AraC-type_HTH"/>
</dbReference>
<dbReference type="RefSeq" id="WP_229591432.1">
    <property type="nucleotide sequence ID" value="NZ_AP024485.1"/>
</dbReference>
<organism evidence="5 6">
    <name type="scientific">Pseudodesulfovibrio sediminis</name>
    <dbReference type="NCBI Taxonomy" id="2810563"/>
    <lineage>
        <taxon>Bacteria</taxon>
        <taxon>Pseudomonadati</taxon>
        <taxon>Thermodesulfobacteriota</taxon>
        <taxon>Desulfovibrionia</taxon>
        <taxon>Desulfovibrionales</taxon>
        <taxon>Desulfovibrionaceae</taxon>
    </lineage>
</organism>
<dbReference type="PRINTS" id="PR00032">
    <property type="entry name" value="HTHARAC"/>
</dbReference>
<keyword evidence="3" id="KW-0804">Transcription</keyword>
<dbReference type="Proteomes" id="UP001053296">
    <property type="component" value="Chromosome"/>
</dbReference>
<dbReference type="Pfam" id="PF06719">
    <property type="entry name" value="AraC_N"/>
    <property type="match status" value="1"/>
</dbReference>
<dbReference type="PROSITE" id="PS00041">
    <property type="entry name" value="HTH_ARAC_FAMILY_1"/>
    <property type="match status" value="1"/>
</dbReference>
<dbReference type="Pfam" id="PF12833">
    <property type="entry name" value="HTH_18"/>
    <property type="match status" value="1"/>
</dbReference>
<name>A0ABN6ESX7_9BACT</name>
<evidence type="ECO:0000259" key="4">
    <source>
        <dbReference type="PROSITE" id="PS01124"/>
    </source>
</evidence>
<evidence type="ECO:0000256" key="1">
    <source>
        <dbReference type="ARBA" id="ARBA00023015"/>
    </source>
</evidence>
<dbReference type="InterPro" id="IPR018060">
    <property type="entry name" value="HTH_AraC"/>
</dbReference>
<evidence type="ECO:0000256" key="3">
    <source>
        <dbReference type="ARBA" id="ARBA00023163"/>
    </source>
</evidence>
<reference evidence="5" key="1">
    <citation type="journal article" date="2022" name="Arch. Microbiol.">
        <title>Pseudodesulfovibrio sediminis sp. nov., a mesophilic and neutrophilic sulfate-reducing bacterium isolated from sediment of a brackish lake.</title>
        <authorList>
            <person name="Takahashi A."/>
            <person name="Kojima H."/>
            <person name="Watanabe M."/>
            <person name="Fukui M."/>
        </authorList>
    </citation>
    <scope>NUCLEOTIDE SEQUENCE</scope>
    <source>
        <strain evidence="5">SF6</strain>
    </source>
</reference>
<keyword evidence="2" id="KW-0238">DNA-binding</keyword>
<dbReference type="Gene3D" id="1.10.10.60">
    <property type="entry name" value="Homeodomain-like"/>
    <property type="match status" value="1"/>
</dbReference>
<dbReference type="PROSITE" id="PS01124">
    <property type="entry name" value="HTH_ARAC_FAMILY_2"/>
    <property type="match status" value="1"/>
</dbReference>
<dbReference type="EMBL" id="AP024485">
    <property type="protein sequence ID" value="BCS89461.1"/>
    <property type="molecule type" value="Genomic_DNA"/>
</dbReference>
<sequence>MDTPATTRHLHKVLGATKPDSCQLPFLGMVSSVTSHRLRSVSLPQTALVFVLSGTKTIIQGQERLVVKAGEGFLYPARLETIIENCPDKENCRYLALCLTYEEDMLGRVASGCSGSDRAPSFSLERLKMDCDALVESSLNHLLHMASANSKNERLLSLCREELLLLASERTDCLPLLWNAVSTWSSRCCRLIGMEPGRAWTAEIIAARLGTSERSLRRHLKEEDTSLRDIFREVRLNSGLAMLQSGSANVGETAYRCGYNSASRFAGLFKERFGVSPSQILQYNAVLDQHLAGS</sequence>
<evidence type="ECO:0000313" key="5">
    <source>
        <dbReference type="EMBL" id="BCS89461.1"/>
    </source>
</evidence>